<keyword evidence="5 8" id="KW-0648">Protein biosynthesis</keyword>
<evidence type="ECO:0000256" key="1">
    <source>
        <dbReference type="ARBA" id="ARBA00007733"/>
    </source>
</evidence>
<evidence type="ECO:0000256" key="5">
    <source>
        <dbReference type="ARBA" id="ARBA00022917"/>
    </source>
</evidence>
<dbReference type="InterPro" id="IPR023115">
    <property type="entry name" value="TIF_IF2_dom3"/>
</dbReference>
<dbReference type="Gene3D" id="3.40.50.300">
    <property type="entry name" value="P-loop containing nucleotide triphosphate hydrolases"/>
    <property type="match status" value="1"/>
</dbReference>
<comment type="caution">
    <text evidence="10">The sequence shown here is derived from an EMBL/GenBank/DDBJ whole genome shotgun (WGS) entry which is preliminary data.</text>
</comment>
<evidence type="ECO:0000313" key="10">
    <source>
        <dbReference type="EMBL" id="OGZ04090.1"/>
    </source>
</evidence>
<dbReference type="PRINTS" id="PR00315">
    <property type="entry name" value="ELONGATNFCT"/>
</dbReference>
<dbReference type="PROSITE" id="PS51722">
    <property type="entry name" value="G_TR_2"/>
    <property type="match status" value="1"/>
</dbReference>
<evidence type="ECO:0000256" key="4">
    <source>
        <dbReference type="ARBA" id="ARBA00022741"/>
    </source>
</evidence>
<gene>
    <name evidence="10" type="ORF">A2648_02915</name>
</gene>
<dbReference type="InterPro" id="IPR027417">
    <property type="entry name" value="P-loop_NTPase"/>
</dbReference>
<comment type="function">
    <text evidence="8">One of the essential components for the initiation of protein synthesis. Protects formylmethionyl-tRNA from spontaneous hydrolysis and promotes its binding to the 30S ribosomal subunits. Also involved in the hydrolysis of GTP during the formation of the 70S ribosomal complex.</text>
</comment>
<organism evidence="10 11">
    <name type="scientific">Candidatus Lloydbacteria bacterium RIFCSPHIGHO2_01_FULL_41_20</name>
    <dbReference type="NCBI Taxonomy" id="1798657"/>
    <lineage>
        <taxon>Bacteria</taxon>
        <taxon>Candidatus Lloydiibacteriota</taxon>
    </lineage>
</organism>
<dbReference type="EMBL" id="MHLH01000011">
    <property type="protein sequence ID" value="OGZ04090.1"/>
    <property type="molecule type" value="Genomic_DNA"/>
</dbReference>
<dbReference type="Pfam" id="PF00009">
    <property type="entry name" value="GTP_EFTU"/>
    <property type="match status" value="1"/>
</dbReference>
<evidence type="ECO:0000256" key="2">
    <source>
        <dbReference type="ARBA" id="ARBA00020675"/>
    </source>
</evidence>
<dbReference type="FunFam" id="3.40.50.10050:FF:000001">
    <property type="entry name" value="Translation initiation factor IF-2"/>
    <property type="match status" value="1"/>
</dbReference>
<dbReference type="InterPro" id="IPR000178">
    <property type="entry name" value="TF_IF2_bacterial-like"/>
</dbReference>
<comment type="similarity">
    <text evidence="1 8">Belongs to the TRAFAC class translation factor GTPase superfamily. Classic translation factor GTPase family. IF-2 subfamily.</text>
</comment>
<evidence type="ECO:0000256" key="7">
    <source>
        <dbReference type="NCBIfam" id="TIGR00487"/>
    </source>
</evidence>
<dbReference type="Gene3D" id="2.40.30.10">
    <property type="entry name" value="Translation factors"/>
    <property type="match status" value="2"/>
</dbReference>
<dbReference type="Proteomes" id="UP000178841">
    <property type="component" value="Unassembled WGS sequence"/>
</dbReference>
<dbReference type="InterPro" id="IPR009000">
    <property type="entry name" value="Transl_B-barrel_sf"/>
</dbReference>
<feature type="domain" description="Tr-type G" evidence="9">
    <location>
        <begin position="1"/>
        <end position="168"/>
    </location>
</feature>
<evidence type="ECO:0000259" key="9">
    <source>
        <dbReference type="PROSITE" id="PS51722"/>
    </source>
</evidence>
<dbReference type="InterPro" id="IPR015760">
    <property type="entry name" value="TIF_IF2"/>
</dbReference>
<dbReference type="InterPro" id="IPR053905">
    <property type="entry name" value="EF-G-like_DII"/>
</dbReference>
<dbReference type="GO" id="GO:0005525">
    <property type="term" value="F:GTP binding"/>
    <property type="evidence" value="ECO:0007669"/>
    <property type="project" value="UniProtKB-KW"/>
</dbReference>
<dbReference type="SUPFAM" id="SSF52156">
    <property type="entry name" value="Initiation factor IF2/eIF5b, domain 3"/>
    <property type="match status" value="1"/>
</dbReference>
<dbReference type="GO" id="GO:0005737">
    <property type="term" value="C:cytoplasm"/>
    <property type="evidence" value="ECO:0007669"/>
    <property type="project" value="UniProtKB-UniRule"/>
</dbReference>
<dbReference type="Gene3D" id="3.40.50.10050">
    <property type="entry name" value="Translation initiation factor IF- 2, domain 3"/>
    <property type="match status" value="1"/>
</dbReference>
<dbReference type="PANTHER" id="PTHR43381">
    <property type="entry name" value="TRANSLATION INITIATION FACTOR IF-2-RELATED"/>
    <property type="match status" value="1"/>
</dbReference>
<keyword evidence="6" id="KW-0342">GTP-binding</keyword>
<dbReference type="Pfam" id="PF22042">
    <property type="entry name" value="EF-G_D2"/>
    <property type="match status" value="1"/>
</dbReference>
<keyword evidence="4" id="KW-0547">Nucleotide-binding</keyword>
<dbReference type="NCBIfam" id="TIGR00231">
    <property type="entry name" value="small_GTP"/>
    <property type="match status" value="1"/>
</dbReference>
<dbReference type="CDD" id="cd01887">
    <property type="entry name" value="IF2_eIF5B"/>
    <property type="match status" value="1"/>
</dbReference>
<dbReference type="SUPFAM" id="SSF52540">
    <property type="entry name" value="P-loop containing nucleoside triphosphate hydrolases"/>
    <property type="match status" value="1"/>
</dbReference>
<sequence length="490" mass="53466">ITGHIDHGKSTLLDYIRKTNVVASEAGGITQHLSAYEVIHKKPDGTGQKITFIDTPGHAAFSGMRERGVNVADIAILIVSAEDGVKAQTVEAIKSIKESNTPFIVAINKIDKPNANVEKTKNDLGEKEVFLEGYGGNVPFVLISAKIGTGIPELLDMILLVAELEELSYEPQKKGEGIIIESHLDPKRGISGTLIVKEGILKKGDFMVIDGTVSSIKIIEDFKGTPITEATAGSSVRMAGFSENPRAGAIFRTLQTKKEAEILAQEFVKTPKKETSTSIPDLSEEEEKLTRVIPITLKADAQGTLEALEKEIVKINTENVIIKVTNRGIGTVSESDVKLAQSGNNPIIIGFNVKVEAKGKDLAERGGVTIALFDIIYKLTEWLEEESKKRKPKVAVEEILGKAKIIRCFSKEKDRQVVGGKVMEGILSLGVVVKILRRDFEIGRGKIIELQQQKIKSKEVTQGNEFGLMIDSNMDVAEGDILESFRVIEK</sequence>
<dbReference type="PANTHER" id="PTHR43381:SF5">
    <property type="entry name" value="TR-TYPE G DOMAIN-CONTAINING PROTEIN"/>
    <property type="match status" value="1"/>
</dbReference>
<dbReference type="InterPro" id="IPR036925">
    <property type="entry name" value="TIF_IF2_dom3_sf"/>
</dbReference>
<dbReference type="FunFam" id="3.40.50.300:FF:000019">
    <property type="entry name" value="Translation initiation factor IF-2"/>
    <property type="match status" value="1"/>
</dbReference>
<dbReference type="NCBIfam" id="TIGR00487">
    <property type="entry name" value="IF-2"/>
    <property type="match status" value="1"/>
</dbReference>
<evidence type="ECO:0000313" key="11">
    <source>
        <dbReference type="Proteomes" id="UP000178841"/>
    </source>
</evidence>
<keyword evidence="3 8" id="KW-0396">Initiation factor</keyword>
<protein>
    <recommendedName>
        <fullName evidence="2 7">Translation initiation factor IF-2</fullName>
    </recommendedName>
</protein>
<evidence type="ECO:0000256" key="3">
    <source>
        <dbReference type="ARBA" id="ARBA00022540"/>
    </source>
</evidence>
<name>A0A1G2CTN4_9BACT</name>
<dbReference type="AlphaFoldDB" id="A0A1G2CTN4"/>
<dbReference type="STRING" id="1798657.A2648_02915"/>
<dbReference type="InterPro" id="IPR000795">
    <property type="entry name" value="T_Tr_GTP-bd_dom"/>
</dbReference>
<reference evidence="10 11" key="1">
    <citation type="journal article" date="2016" name="Nat. Commun.">
        <title>Thousands of microbial genomes shed light on interconnected biogeochemical processes in an aquifer system.</title>
        <authorList>
            <person name="Anantharaman K."/>
            <person name="Brown C.T."/>
            <person name="Hug L.A."/>
            <person name="Sharon I."/>
            <person name="Castelle C.J."/>
            <person name="Probst A.J."/>
            <person name="Thomas B.C."/>
            <person name="Singh A."/>
            <person name="Wilkins M.J."/>
            <person name="Karaoz U."/>
            <person name="Brodie E.L."/>
            <person name="Williams K.H."/>
            <person name="Hubbard S.S."/>
            <person name="Banfield J.F."/>
        </authorList>
    </citation>
    <scope>NUCLEOTIDE SEQUENCE [LARGE SCALE GENOMIC DNA]</scope>
</reference>
<dbReference type="GO" id="GO:0003743">
    <property type="term" value="F:translation initiation factor activity"/>
    <property type="evidence" value="ECO:0007669"/>
    <property type="project" value="UniProtKB-UniRule"/>
</dbReference>
<accession>A0A1G2CTN4</accession>
<evidence type="ECO:0000256" key="8">
    <source>
        <dbReference type="RuleBase" id="RU000644"/>
    </source>
</evidence>
<feature type="non-terminal residue" evidence="10">
    <location>
        <position position="1"/>
    </location>
</feature>
<evidence type="ECO:0000256" key="6">
    <source>
        <dbReference type="ARBA" id="ARBA00023134"/>
    </source>
</evidence>
<dbReference type="SUPFAM" id="SSF50447">
    <property type="entry name" value="Translation proteins"/>
    <property type="match status" value="2"/>
</dbReference>
<dbReference type="Pfam" id="PF11987">
    <property type="entry name" value="IF-2"/>
    <property type="match status" value="1"/>
</dbReference>
<proteinExistence type="inferred from homology"/>
<dbReference type="GO" id="GO:0003924">
    <property type="term" value="F:GTPase activity"/>
    <property type="evidence" value="ECO:0007669"/>
    <property type="project" value="InterPro"/>
</dbReference>
<dbReference type="InterPro" id="IPR005225">
    <property type="entry name" value="Small_GTP-bd"/>
</dbReference>